<dbReference type="AlphaFoldDB" id="A0A8G2HTN7"/>
<evidence type="ECO:0000256" key="4">
    <source>
        <dbReference type="ARBA" id="ARBA00022519"/>
    </source>
</evidence>
<dbReference type="RefSeq" id="WP_252865169.1">
    <property type="nucleotide sequence ID" value="NZ_NJFD02000001.1"/>
</dbReference>
<feature type="transmembrane region" description="Helical" evidence="8">
    <location>
        <begin position="387"/>
        <end position="404"/>
    </location>
</feature>
<dbReference type="Pfam" id="PF00528">
    <property type="entry name" value="BPD_transp_1"/>
    <property type="match status" value="2"/>
</dbReference>
<evidence type="ECO:0000313" key="10">
    <source>
        <dbReference type="EMBL" id="STO16949.1"/>
    </source>
</evidence>
<comment type="caution">
    <text evidence="10">The sequence shown here is derived from an EMBL/GenBank/DDBJ whole genome shotgun (WGS) entry which is preliminary data.</text>
</comment>
<evidence type="ECO:0000256" key="5">
    <source>
        <dbReference type="ARBA" id="ARBA00022692"/>
    </source>
</evidence>
<dbReference type="Proteomes" id="UP000255284">
    <property type="component" value="Unassembled WGS sequence"/>
</dbReference>
<keyword evidence="3" id="KW-1003">Cell membrane</keyword>
<sequence>MSSDVSVLPLSPWLRLWTWVSVVLGLLTTSVPLLFMATKIFSMSGFSALKAIALSASGHRLIINTIALALMVAVIGTFLGATTALAITVLPLPGKIWWHRGLLFPSLLGPFIIPVILIVSIGRSGILFSGFFLFGFDLYGFWGISLCQIISLTPTAYLITLSALRTINPQLLTGVATLGVSNFQIMRSVVFPVVRQPIRQAFMILMVESAADLATPLVLGGKYRVLTAALYSQAVSANSLETASVYALILATFSLGIILLTRSFTPPLAAFYSSGWFSNQTWRSCLTPVEPLALVLIGIAVGQSLIGWVVTAALGAMILHTTWLWLHQPITGTISAVSLVAPLSNSFLLATIAVPLIAFLALGISLARPQKCVPRIFYGITRLSLQLPSSVLTFALLCAFARPWRWGDYQLMPTLVGGTSWGQGAIAIVIAYTLRCLNLAINIIEIDLRRINPLWWEITSTLGIRQDRQQNEILVPNLKVSIIKATGLSFLTVLSSLSTVAFLPSTSWEVLTMSMLAQMDGANYGHLFLSSAILFLITAGSQVLSAHFRRRQHRAIGAVAIPGGTS</sequence>
<dbReference type="EMBL" id="UGGQ01000006">
    <property type="protein sequence ID" value="STO16949.1"/>
    <property type="molecule type" value="Genomic_DNA"/>
</dbReference>
<feature type="domain" description="ABC transmembrane type-1" evidence="9">
    <location>
        <begin position="62"/>
        <end position="261"/>
    </location>
</feature>
<name>A0A8G2HTN7_9ACTO</name>
<keyword evidence="7 8" id="KW-0472">Membrane</keyword>
<dbReference type="PANTHER" id="PTHR43357:SF3">
    <property type="entry name" value="FE(3+)-TRANSPORT SYSTEM PERMEASE PROTEIN FBPB 2"/>
    <property type="match status" value="1"/>
</dbReference>
<evidence type="ECO:0000256" key="6">
    <source>
        <dbReference type="ARBA" id="ARBA00022989"/>
    </source>
</evidence>
<accession>A0A8G2HTN7</accession>
<feature type="transmembrane region" description="Helical" evidence="8">
    <location>
        <begin position="485"/>
        <end position="504"/>
    </location>
</feature>
<feature type="transmembrane region" description="Helical" evidence="8">
    <location>
        <begin position="171"/>
        <end position="190"/>
    </location>
</feature>
<keyword evidence="6 8" id="KW-1133">Transmembrane helix</keyword>
<comment type="subcellular location">
    <subcellularLocation>
        <location evidence="1">Cell inner membrane</location>
        <topology evidence="1">Multi-pass membrane protein</topology>
    </subcellularLocation>
    <subcellularLocation>
        <location evidence="8">Cell membrane</location>
        <topology evidence="8">Multi-pass membrane protein</topology>
    </subcellularLocation>
</comment>
<feature type="transmembrane region" description="Helical" evidence="8">
    <location>
        <begin position="243"/>
        <end position="261"/>
    </location>
</feature>
<protein>
    <submittedName>
        <fullName evidence="10">Thiamine transporter membrane protein</fullName>
    </submittedName>
</protein>
<evidence type="ECO:0000256" key="1">
    <source>
        <dbReference type="ARBA" id="ARBA00004429"/>
    </source>
</evidence>
<feature type="transmembrane region" description="Helical" evidence="8">
    <location>
        <begin position="524"/>
        <end position="544"/>
    </location>
</feature>
<dbReference type="GO" id="GO:0005886">
    <property type="term" value="C:plasma membrane"/>
    <property type="evidence" value="ECO:0007669"/>
    <property type="project" value="UniProtKB-SubCell"/>
</dbReference>
<feature type="transmembrane region" description="Helical" evidence="8">
    <location>
        <begin position="16"/>
        <end position="41"/>
    </location>
</feature>
<keyword evidence="4" id="KW-0997">Cell inner membrane</keyword>
<dbReference type="InterPro" id="IPR035906">
    <property type="entry name" value="MetI-like_sf"/>
</dbReference>
<evidence type="ECO:0000256" key="8">
    <source>
        <dbReference type="RuleBase" id="RU363032"/>
    </source>
</evidence>
<dbReference type="CDD" id="cd06261">
    <property type="entry name" value="TM_PBP2"/>
    <property type="match status" value="1"/>
</dbReference>
<feature type="transmembrane region" description="Helical" evidence="8">
    <location>
        <begin position="424"/>
        <end position="444"/>
    </location>
</feature>
<keyword evidence="2 8" id="KW-0813">Transport</keyword>
<evidence type="ECO:0000259" key="9">
    <source>
        <dbReference type="PROSITE" id="PS50928"/>
    </source>
</evidence>
<feature type="transmembrane region" description="Helical" evidence="8">
    <location>
        <begin position="293"/>
        <end position="326"/>
    </location>
</feature>
<keyword evidence="5 8" id="KW-0812">Transmembrane</keyword>
<dbReference type="PROSITE" id="PS50928">
    <property type="entry name" value="ABC_TM1"/>
    <property type="match status" value="2"/>
</dbReference>
<evidence type="ECO:0000313" key="11">
    <source>
        <dbReference type="Proteomes" id="UP000255284"/>
    </source>
</evidence>
<dbReference type="GO" id="GO:0055085">
    <property type="term" value="P:transmembrane transport"/>
    <property type="evidence" value="ECO:0007669"/>
    <property type="project" value="InterPro"/>
</dbReference>
<evidence type="ECO:0000256" key="2">
    <source>
        <dbReference type="ARBA" id="ARBA00022448"/>
    </source>
</evidence>
<evidence type="ECO:0000256" key="7">
    <source>
        <dbReference type="ARBA" id="ARBA00023136"/>
    </source>
</evidence>
<comment type="similarity">
    <text evidence="8">Belongs to the binding-protein-dependent transport system permease family.</text>
</comment>
<feature type="domain" description="ABC transmembrane type-1" evidence="9">
    <location>
        <begin position="343"/>
        <end position="545"/>
    </location>
</feature>
<organism evidence="10 11">
    <name type="scientific">Mobiluncus mulieris</name>
    <dbReference type="NCBI Taxonomy" id="2052"/>
    <lineage>
        <taxon>Bacteria</taxon>
        <taxon>Bacillati</taxon>
        <taxon>Actinomycetota</taxon>
        <taxon>Actinomycetes</taxon>
        <taxon>Actinomycetales</taxon>
        <taxon>Actinomycetaceae</taxon>
        <taxon>Mobiluncus</taxon>
    </lineage>
</organism>
<dbReference type="PANTHER" id="PTHR43357">
    <property type="entry name" value="INNER MEMBRANE ABC TRANSPORTER PERMEASE PROTEIN YDCV"/>
    <property type="match status" value="1"/>
</dbReference>
<feature type="transmembrane region" description="Helical" evidence="8">
    <location>
        <begin position="346"/>
        <end position="367"/>
    </location>
</feature>
<proteinExistence type="inferred from homology"/>
<gene>
    <name evidence="10" type="ORF">NCTC11819_01528</name>
</gene>
<evidence type="ECO:0000256" key="3">
    <source>
        <dbReference type="ARBA" id="ARBA00022475"/>
    </source>
</evidence>
<dbReference type="SUPFAM" id="SSF161098">
    <property type="entry name" value="MetI-like"/>
    <property type="match status" value="2"/>
</dbReference>
<dbReference type="InterPro" id="IPR000515">
    <property type="entry name" value="MetI-like"/>
</dbReference>
<feature type="transmembrane region" description="Helical" evidence="8">
    <location>
        <begin position="61"/>
        <end position="90"/>
    </location>
</feature>
<reference evidence="10 11" key="1">
    <citation type="submission" date="2018-06" db="EMBL/GenBank/DDBJ databases">
        <authorList>
            <consortium name="Pathogen Informatics"/>
            <person name="Doyle S."/>
        </authorList>
    </citation>
    <scope>NUCLEOTIDE SEQUENCE [LARGE SCALE GENOMIC DNA]</scope>
    <source>
        <strain evidence="10 11">NCTC11819</strain>
    </source>
</reference>
<dbReference type="Gene3D" id="1.10.3720.10">
    <property type="entry name" value="MetI-like"/>
    <property type="match status" value="2"/>
</dbReference>
<feature type="transmembrane region" description="Helical" evidence="8">
    <location>
        <begin position="126"/>
        <end position="151"/>
    </location>
</feature>